<sequence>MDIDKPTETTVVGFDLMDIDEPTEVVALAFNPAKNDGLMDAQCKIRSGYNSFDCGLSSINYQNTKRDLSSFKRQSQVHQSKSKSTRTSTQGLHRKHKRATHLESLSSRLVRRDAIECFAKNCEKIWQDWTLLLRKTTLPLNVASSDIRVIAAFRAVDCVISGKRSTSVLRWLAYVRLMVLFDSVKAVVRAERENGEAHRERGDRDISAVIDIYENAQRSPDKRGLRDMILKHRRIGKRVESLAGPSPLFLLIYSEESEAVMYAVSHISH</sequence>
<reference evidence="2" key="2">
    <citation type="submission" date="2023-06" db="EMBL/GenBank/DDBJ databases">
        <authorList>
            <consortium name="Lawrence Berkeley National Laboratory"/>
            <person name="Haridas S."/>
            <person name="Hensen N."/>
            <person name="Bonometti L."/>
            <person name="Westerberg I."/>
            <person name="Brannstrom I.O."/>
            <person name="Guillou S."/>
            <person name="Cros-Aarteil S."/>
            <person name="Calhoun S."/>
            <person name="Kuo A."/>
            <person name="Mondo S."/>
            <person name="Pangilinan J."/>
            <person name="Riley R."/>
            <person name="Labutti K."/>
            <person name="Andreopoulos B."/>
            <person name="Lipzen A."/>
            <person name="Chen C."/>
            <person name="Yanf M."/>
            <person name="Daum C."/>
            <person name="Ng V."/>
            <person name="Clum A."/>
            <person name="Steindorff A."/>
            <person name="Ohm R."/>
            <person name="Martin F."/>
            <person name="Silar P."/>
            <person name="Natvig D."/>
            <person name="Lalanne C."/>
            <person name="Gautier V."/>
            <person name="Ament-Velasquez S.L."/>
            <person name="Kruys A."/>
            <person name="Hutchinson M.I."/>
            <person name="Powell A.J."/>
            <person name="Barry K."/>
            <person name="Miller A.N."/>
            <person name="Grigoriev I.V."/>
            <person name="Debuchy R."/>
            <person name="Gladieux P."/>
            <person name="Thoren M.H."/>
            <person name="Johannesson H."/>
        </authorList>
    </citation>
    <scope>NUCLEOTIDE SEQUENCE</scope>
    <source>
        <strain evidence="2">CBS 118394</strain>
    </source>
</reference>
<comment type="caution">
    <text evidence="2">The sequence shown here is derived from an EMBL/GenBank/DDBJ whole genome shotgun (WGS) entry which is preliminary data.</text>
</comment>
<dbReference type="EMBL" id="JAUEDM010000009">
    <property type="protein sequence ID" value="KAK3312462.1"/>
    <property type="molecule type" value="Genomic_DNA"/>
</dbReference>
<feature type="region of interest" description="Disordered" evidence="1">
    <location>
        <begin position="70"/>
        <end position="98"/>
    </location>
</feature>
<name>A0AAE0HTT1_9PEZI</name>
<gene>
    <name evidence="2" type="ORF">B0H66DRAFT_596009</name>
</gene>
<protein>
    <submittedName>
        <fullName evidence="2">Uncharacterized protein</fullName>
    </submittedName>
</protein>
<reference evidence="2" key="1">
    <citation type="journal article" date="2023" name="Mol. Phylogenet. Evol.">
        <title>Genome-scale phylogeny and comparative genomics of the fungal order Sordariales.</title>
        <authorList>
            <person name="Hensen N."/>
            <person name="Bonometti L."/>
            <person name="Westerberg I."/>
            <person name="Brannstrom I.O."/>
            <person name="Guillou S."/>
            <person name="Cros-Aarteil S."/>
            <person name="Calhoun S."/>
            <person name="Haridas S."/>
            <person name="Kuo A."/>
            <person name="Mondo S."/>
            <person name="Pangilinan J."/>
            <person name="Riley R."/>
            <person name="LaButti K."/>
            <person name="Andreopoulos B."/>
            <person name="Lipzen A."/>
            <person name="Chen C."/>
            <person name="Yan M."/>
            <person name="Daum C."/>
            <person name="Ng V."/>
            <person name="Clum A."/>
            <person name="Steindorff A."/>
            <person name="Ohm R.A."/>
            <person name="Martin F."/>
            <person name="Silar P."/>
            <person name="Natvig D.O."/>
            <person name="Lalanne C."/>
            <person name="Gautier V."/>
            <person name="Ament-Velasquez S.L."/>
            <person name="Kruys A."/>
            <person name="Hutchinson M.I."/>
            <person name="Powell A.J."/>
            <person name="Barry K."/>
            <person name="Miller A.N."/>
            <person name="Grigoriev I.V."/>
            <person name="Debuchy R."/>
            <person name="Gladieux P."/>
            <person name="Hiltunen Thoren M."/>
            <person name="Johannesson H."/>
        </authorList>
    </citation>
    <scope>NUCLEOTIDE SEQUENCE</scope>
    <source>
        <strain evidence="2">CBS 118394</strain>
    </source>
</reference>
<keyword evidence="3" id="KW-1185">Reference proteome</keyword>
<evidence type="ECO:0000313" key="3">
    <source>
        <dbReference type="Proteomes" id="UP001283341"/>
    </source>
</evidence>
<dbReference type="AlphaFoldDB" id="A0AAE0HTT1"/>
<accession>A0AAE0HTT1</accession>
<proteinExistence type="predicted"/>
<organism evidence="2 3">
    <name type="scientific">Apodospora peruviana</name>
    <dbReference type="NCBI Taxonomy" id="516989"/>
    <lineage>
        <taxon>Eukaryota</taxon>
        <taxon>Fungi</taxon>
        <taxon>Dikarya</taxon>
        <taxon>Ascomycota</taxon>
        <taxon>Pezizomycotina</taxon>
        <taxon>Sordariomycetes</taxon>
        <taxon>Sordariomycetidae</taxon>
        <taxon>Sordariales</taxon>
        <taxon>Lasiosphaeriaceae</taxon>
        <taxon>Apodospora</taxon>
    </lineage>
</organism>
<dbReference type="Proteomes" id="UP001283341">
    <property type="component" value="Unassembled WGS sequence"/>
</dbReference>
<evidence type="ECO:0000256" key="1">
    <source>
        <dbReference type="SAM" id="MobiDB-lite"/>
    </source>
</evidence>
<evidence type="ECO:0000313" key="2">
    <source>
        <dbReference type="EMBL" id="KAK3312462.1"/>
    </source>
</evidence>